<evidence type="ECO:0000313" key="2">
    <source>
        <dbReference type="EMBL" id="AET40297.1"/>
    </source>
</evidence>
<evidence type="ECO:0000313" key="3">
    <source>
        <dbReference type="Proteomes" id="UP000006790"/>
    </source>
</evidence>
<dbReference type="RefSeq" id="XP_003647114.1">
    <property type="nucleotide sequence ID" value="XM_003647066.1"/>
</dbReference>
<dbReference type="InterPro" id="IPR027417">
    <property type="entry name" value="P-loop_NTPase"/>
</dbReference>
<name>I6NE05_ERECY</name>
<dbReference type="PANTHER" id="PTHR43514:SF4">
    <property type="entry name" value="ABC TRANSPORTER I FAMILY MEMBER 10"/>
    <property type="match status" value="1"/>
</dbReference>
<dbReference type="PROSITE" id="PS50893">
    <property type="entry name" value="ABC_TRANSPORTER_2"/>
    <property type="match status" value="2"/>
</dbReference>
<sequence>MSHYIVKITDGLFKASMQKGAPFVFPTAISNFQILANEKWVLLGPRKESFMDILTNKFISVPSSALSYNKALVHQPPKIEQVKFKGVIPTAHLSARYEFFKDEFDQTCMKFVQDNVVGSNNVGYEVSTTHRQINSSLYNYLMEKLDLQHLQDRWTMGLSNGQMRRARLARSLLKQPDIILVDDPFLGLDPVNAEIVSKFLAEYNRSVIVIGLRYQDPIPSWCTHLCFVDHDGISFQGPAAECHNDIGRLRMEYIRAQELHESSDVPIPNVQDLVSPHPLYRKSLEDLKQAPPTIELRGLTVSYKGVNVLENITWQVPVGSTWHIRGANGSGKSTLLSVLTADHPQSWNSKLIENGVPRRTGATSYFDINMRIGMSSPELHAIFLKIAGDRLTVRETIASGLHQDSSNNFKPLWKKLEHSTKQLISLYLNYFRLDHETMFKDLSVSDQKLTLFIRALVKMPQLLILDEAFSAMDSTNIQRCKNLLHHWPGTCLIVSHLPTETPPCDYYLHLHSPSTHTQGSITTT</sequence>
<dbReference type="Proteomes" id="UP000006790">
    <property type="component" value="Chromosome 5"/>
</dbReference>
<dbReference type="GO" id="GO:0005524">
    <property type="term" value="F:ATP binding"/>
    <property type="evidence" value="ECO:0007669"/>
    <property type="project" value="InterPro"/>
</dbReference>
<dbReference type="OMA" id="WEIKKHI"/>
<dbReference type="GO" id="GO:0016887">
    <property type="term" value="F:ATP hydrolysis activity"/>
    <property type="evidence" value="ECO:0007669"/>
    <property type="project" value="InterPro"/>
</dbReference>
<dbReference type="InterPro" id="IPR050334">
    <property type="entry name" value="Molybdenum_import_ModC"/>
</dbReference>
<dbReference type="eggNOG" id="KOG0927">
    <property type="taxonomic scope" value="Eukaryota"/>
</dbReference>
<dbReference type="InParanoid" id="I6NE05"/>
<dbReference type="GeneID" id="11468640"/>
<dbReference type="OrthoDB" id="10255969at2759"/>
<dbReference type="STRING" id="931890.I6NE05"/>
<dbReference type="SUPFAM" id="SSF52540">
    <property type="entry name" value="P-loop containing nucleoside triphosphate hydrolases"/>
    <property type="match status" value="2"/>
</dbReference>
<protein>
    <recommendedName>
        <fullName evidence="1">ABC transporter domain-containing protein</fullName>
    </recommendedName>
</protein>
<dbReference type="GO" id="GO:0005739">
    <property type="term" value="C:mitochondrion"/>
    <property type="evidence" value="ECO:0007669"/>
    <property type="project" value="TreeGrafter"/>
</dbReference>
<proteinExistence type="predicted"/>
<evidence type="ECO:0000259" key="1">
    <source>
        <dbReference type="PROSITE" id="PS50893"/>
    </source>
</evidence>
<keyword evidence="3" id="KW-1185">Reference proteome</keyword>
<dbReference type="HOGENOM" id="CLU_000604_45_3_1"/>
<organism evidence="2 3">
    <name type="scientific">Eremothecium cymbalariae (strain CBS 270.75 / DBVPG 7215 / KCTC 17166 / NRRL Y-17582)</name>
    <name type="common">Yeast</name>
    <dbReference type="NCBI Taxonomy" id="931890"/>
    <lineage>
        <taxon>Eukaryota</taxon>
        <taxon>Fungi</taxon>
        <taxon>Dikarya</taxon>
        <taxon>Ascomycota</taxon>
        <taxon>Saccharomycotina</taxon>
        <taxon>Saccharomycetes</taxon>
        <taxon>Saccharomycetales</taxon>
        <taxon>Saccharomycetaceae</taxon>
        <taxon>Eremothecium</taxon>
    </lineage>
</organism>
<dbReference type="InterPro" id="IPR003439">
    <property type="entry name" value="ABC_transporter-like_ATP-bd"/>
</dbReference>
<dbReference type="PANTHER" id="PTHR43514">
    <property type="entry name" value="ABC TRANSPORTER I FAMILY MEMBER 10"/>
    <property type="match status" value="1"/>
</dbReference>
<dbReference type="FunCoup" id="I6NE05">
    <property type="interactions" value="50"/>
</dbReference>
<feature type="domain" description="ABC transporter" evidence="1">
    <location>
        <begin position="6"/>
        <end position="255"/>
    </location>
</feature>
<dbReference type="AlphaFoldDB" id="I6NE05"/>
<feature type="domain" description="ABC transporter" evidence="1">
    <location>
        <begin position="294"/>
        <end position="524"/>
    </location>
</feature>
<dbReference type="EMBL" id="CP002501">
    <property type="protein sequence ID" value="AET40297.1"/>
    <property type="molecule type" value="Genomic_DNA"/>
</dbReference>
<dbReference type="Gene3D" id="3.40.50.300">
    <property type="entry name" value="P-loop containing nucleotide triphosphate hydrolases"/>
    <property type="match status" value="2"/>
</dbReference>
<accession>I6NE05</accession>
<dbReference type="Pfam" id="PF00005">
    <property type="entry name" value="ABC_tran"/>
    <property type="match status" value="2"/>
</dbReference>
<dbReference type="KEGG" id="erc:Ecym_5557"/>
<reference evidence="2 3" key="1">
    <citation type="journal article" date="2011" name="G3 (Bethesda)">
        <title>Genome evolution in the Eremothecium clade of the Saccharomyces complex revealed by comparative genomics.</title>
        <authorList>
            <person name="Wendland J."/>
            <person name="Walther A."/>
        </authorList>
    </citation>
    <scope>NUCLEOTIDE SEQUENCE [LARGE SCALE GENOMIC DNA]</scope>
    <source>
        <strain evidence="3">CBS 270.75 / DBVPG 7215 / KCTC 17166 / NRRL Y-17582</strain>
    </source>
</reference>
<gene>
    <name evidence="2" type="ordered locus">Ecym_5557</name>
</gene>